<dbReference type="EMBL" id="JARKIE010000015">
    <property type="protein sequence ID" value="KAJ7702272.1"/>
    <property type="molecule type" value="Genomic_DNA"/>
</dbReference>
<proteinExistence type="predicted"/>
<gene>
    <name evidence="2" type="ORF">B0H17DRAFT_138901</name>
</gene>
<dbReference type="Gene3D" id="3.80.10.10">
    <property type="entry name" value="Ribonuclease Inhibitor"/>
    <property type="match status" value="1"/>
</dbReference>
<dbReference type="Proteomes" id="UP001221757">
    <property type="component" value="Unassembled WGS sequence"/>
</dbReference>
<name>A0AAD7E044_MYCRO</name>
<dbReference type="InterPro" id="IPR032675">
    <property type="entry name" value="LRR_dom_sf"/>
</dbReference>
<feature type="compositionally biased region" description="Acidic residues" evidence="1">
    <location>
        <begin position="542"/>
        <end position="573"/>
    </location>
</feature>
<evidence type="ECO:0000256" key="1">
    <source>
        <dbReference type="SAM" id="MobiDB-lite"/>
    </source>
</evidence>
<evidence type="ECO:0008006" key="4">
    <source>
        <dbReference type="Google" id="ProtNLM"/>
    </source>
</evidence>
<evidence type="ECO:0000313" key="3">
    <source>
        <dbReference type="Proteomes" id="UP001221757"/>
    </source>
</evidence>
<accession>A0AAD7E044</accession>
<reference evidence="2" key="1">
    <citation type="submission" date="2023-03" db="EMBL/GenBank/DDBJ databases">
        <title>Massive genome expansion in bonnet fungi (Mycena s.s.) driven by repeated elements and novel gene families across ecological guilds.</title>
        <authorList>
            <consortium name="Lawrence Berkeley National Laboratory"/>
            <person name="Harder C.B."/>
            <person name="Miyauchi S."/>
            <person name="Viragh M."/>
            <person name="Kuo A."/>
            <person name="Thoen E."/>
            <person name="Andreopoulos B."/>
            <person name="Lu D."/>
            <person name="Skrede I."/>
            <person name="Drula E."/>
            <person name="Henrissat B."/>
            <person name="Morin E."/>
            <person name="Kohler A."/>
            <person name="Barry K."/>
            <person name="LaButti K."/>
            <person name="Morin E."/>
            <person name="Salamov A."/>
            <person name="Lipzen A."/>
            <person name="Mereny Z."/>
            <person name="Hegedus B."/>
            <person name="Baldrian P."/>
            <person name="Stursova M."/>
            <person name="Weitz H."/>
            <person name="Taylor A."/>
            <person name="Grigoriev I.V."/>
            <person name="Nagy L.G."/>
            <person name="Martin F."/>
            <person name="Kauserud H."/>
        </authorList>
    </citation>
    <scope>NUCLEOTIDE SEQUENCE</scope>
    <source>
        <strain evidence="2">CBHHK067</strain>
    </source>
</reference>
<sequence length="580" mass="64756">MTSYLSDTLAPCVDCGKPHPASARVGLLPSPFQSIVQQAVLPTTSETAAIRDYIRDTDGEIARILCEVTQLRRSSERHAAAIAPIRRVPPEVIAEIFMQFSESEAGMQTSMKYDELQIIDKAYTVRPCIHKFPLIFGEICAHWRAIALSCPKLWNSISLQCRNTKLQTNISLCDLWLKRSGSLPLSIRFYREYGEGYFTTKEHISHFQDLIRTILPHANRWRSLELRNLPAPSYRVLDDLLPGSVSRLEHLFVVHHFGEIMKSTIGTTPWVAVRIAPKLTCLQFDRIGGASVRMGREQSTFPCSQLTHIDLGDCSSSDCLHILANAPSAIVCVFIVTTASPFLEDGHIFHLQLQTLKITARSRVGLHFLWSRLTCSALSTISIDINMSNPDVAGVQDLPQFLTRSGGTIEKFTLRGSGHDDTQFMTCLRGMPLLRRMAISETGTGTQLTDRVWDALVFTLDTGEESSPLIPNLESLSLDPCLSFSHRSLVRMLESRVPPLHSSARRFPLKLVDLTIGQKMSESAYKRVMRFEKRGLSIYIEEACEDDDSTGSEVDDDDEENSDDSGESGDSDEDGSRSDD</sequence>
<comment type="caution">
    <text evidence="2">The sequence shown here is derived from an EMBL/GenBank/DDBJ whole genome shotgun (WGS) entry which is preliminary data.</text>
</comment>
<feature type="region of interest" description="Disordered" evidence="1">
    <location>
        <begin position="542"/>
        <end position="580"/>
    </location>
</feature>
<dbReference type="AlphaFoldDB" id="A0AAD7E044"/>
<evidence type="ECO:0000313" key="2">
    <source>
        <dbReference type="EMBL" id="KAJ7702272.1"/>
    </source>
</evidence>
<protein>
    <recommendedName>
        <fullName evidence="4">F-box domain-containing protein</fullName>
    </recommendedName>
</protein>
<dbReference type="SUPFAM" id="SSF52047">
    <property type="entry name" value="RNI-like"/>
    <property type="match status" value="1"/>
</dbReference>
<keyword evidence="3" id="KW-1185">Reference proteome</keyword>
<organism evidence="2 3">
    <name type="scientific">Mycena rosella</name>
    <name type="common">Pink bonnet</name>
    <name type="synonym">Agaricus rosellus</name>
    <dbReference type="NCBI Taxonomy" id="1033263"/>
    <lineage>
        <taxon>Eukaryota</taxon>
        <taxon>Fungi</taxon>
        <taxon>Dikarya</taxon>
        <taxon>Basidiomycota</taxon>
        <taxon>Agaricomycotina</taxon>
        <taxon>Agaricomycetes</taxon>
        <taxon>Agaricomycetidae</taxon>
        <taxon>Agaricales</taxon>
        <taxon>Marasmiineae</taxon>
        <taxon>Mycenaceae</taxon>
        <taxon>Mycena</taxon>
    </lineage>
</organism>